<sequence>MRKYLPFFVFTILLCTSCARDNLYKDALMGTWKLQQMKQNEEWIGVSKNPSLQITLTIRPDGSYSTNGYLGNVSGTWHLSKRNLTFYVGEQEYIKCYVTELWWEYCELQFTLNNETIYTKFKCNKK</sequence>
<accession>A0A413UZW5</accession>
<evidence type="ECO:0000313" key="2">
    <source>
        <dbReference type="Proteomes" id="UP000424805"/>
    </source>
</evidence>
<comment type="caution">
    <text evidence="1">The sequence shown here is derived from an EMBL/GenBank/DDBJ whole genome shotgun (WGS) entry which is preliminary data.</text>
</comment>
<dbReference type="EMBL" id="VWFP01000026">
    <property type="protein sequence ID" value="KAA4622247.1"/>
    <property type="molecule type" value="Genomic_DNA"/>
</dbReference>
<dbReference type="Proteomes" id="UP000424805">
    <property type="component" value="Unassembled WGS sequence"/>
</dbReference>
<organism evidence="1 2">
    <name type="scientific">Bacteroides ovatus</name>
    <dbReference type="NCBI Taxonomy" id="28116"/>
    <lineage>
        <taxon>Bacteria</taxon>
        <taxon>Pseudomonadati</taxon>
        <taxon>Bacteroidota</taxon>
        <taxon>Bacteroidia</taxon>
        <taxon>Bacteroidales</taxon>
        <taxon>Bacteroidaceae</taxon>
        <taxon>Bacteroides</taxon>
    </lineage>
</organism>
<gene>
    <name evidence="1" type="ORF">F3B90_20645</name>
</gene>
<protein>
    <submittedName>
        <fullName evidence="1">Uncharacterized protein</fullName>
    </submittedName>
</protein>
<dbReference type="AlphaFoldDB" id="A0A413UZW5"/>
<name>A0A413UZW5_BACOV</name>
<dbReference type="RefSeq" id="WP_004326540.1">
    <property type="nucleotide sequence ID" value="NZ_CAKJZG010000003.1"/>
</dbReference>
<evidence type="ECO:0000313" key="1">
    <source>
        <dbReference type="EMBL" id="KAA4622247.1"/>
    </source>
</evidence>
<proteinExistence type="predicted"/>
<dbReference type="Pfam" id="PF13648">
    <property type="entry name" value="Lipocalin_4"/>
    <property type="match status" value="1"/>
</dbReference>
<reference evidence="1 2" key="1">
    <citation type="journal article" date="2019" name="Nat. Med.">
        <title>A library of human gut bacterial isolates paired with longitudinal multiomics data enables mechanistic microbiome research.</title>
        <authorList>
            <person name="Poyet M."/>
            <person name="Groussin M."/>
            <person name="Gibbons S.M."/>
            <person name="Avila-Pacheco J."/>
            <person name="Jiang X."/>
            <person name="Kearney S.M."/>
            <person name="Perrotta A.R."/>
            <person name="Berdy B."/>
            <person name="Zhao S."/>
            <person name="Lieberman T.D."/>
            <person name="Swanson P.K."/>
            <person name="Smith M."/>
            <person name="Roesemann S."/>
            <person name="Alexander J.E."/>
            <person name="Rich S.A."/>
            <person name="Livny J."/>
            <person name="Vlamakis H."/>
            <person name="Clish C."/>
            <person name="Bullock K."/>
            <person name="Deik A."/>
            <person name="Scott J."/>
            <person name="Pierce K.A."/>
            <person name="Xavier R.J."/>
            <person name="Alm E.J."/>
        </authorList>
    </citation>
    <scope>NUCLEOTIDE SEQUENCE [LARGE SCALE GENOMIC DNA]</scope>
    <source>
        <strain evidence="1 2">BIOML-A15</strain>
    </source>
</reference>
<dbReference type="InterPro" id="IPR024311">
    <property type="entry name" value="Lipocalin-like"/>
</dbReference>